<evidence type="ECO:0000256" key="6">
    <source>
        <dbReference type="PROSITE-ProRule" id="PRU00169"/>
    </source>
</evidence>
<dbReference type="RefSeq" id="WP_136927894.1">
    <property type="nucleotide sequence ID" value="NZ_SSMQ01000004.1"/>
</dbReference>
<dbReference type="GO" id="GO:0003677">
    <property type="term" value="F:DNA binding"/>
    <property type="evidence" value="ECO:0007669"/>
    <property type="project" value="UniProtKB-KW"/>
</dbReference>
<dbReference type="InterPro" id="IPR001789">
    <property type="entry name" value="Sig_transdc_resp-reg_receiver"/>
</dbReference>
<gene>
    <name evidence="8" type="ORF">E8A74_05680</name>
</gene>
<keyword evidence="1 6" id="KW-0597">Phosphoprotein</keyword>
<dbReference type="SMART" id="SM00448">
    <property type="entry name" value="REC"/>
    <property type="match status" value="1"/>
</dbReference>
<dbReference type="InterPro" id="IPR050595">
    <property type="entry name" value="Bact_response_regulator"/>
</dbReference>
<dbReference type="PROSITE" id="PS50110">
    <property type="entry name" value="RESPONSE_REGULATORY"/>
    <property type="match status" value="1"/>
</dbReference>
<reference evidence="8 9" key="1">
    <citation type="submission" date="2019-04" db="EMBL/GenBank/DDBJ databases">
        <authorList>
            <person name="Li Y."/>
            <person name="Wang J."/>
        </authorList>
    </citation>
    <scope>NUCLEOTIDE SEQUENCE [LARGE SCALE GENOMIC DNA]</scope>
    <source>
        <strain evidence="8 9">DSM 14668</strain>
    </source>
</reference>
<accession>A0A4U1JHL3</accession>
<keyword evidence="9" id="KW-1185">Reference proteome</keyword>
<feature type="domain" description="Response regulatory" evidence="7">
    <location>
        <begin position="3"/>
        <end position="116"/>
    </location>
</feature>
<sequence length="127" mass="13817">MKTILVVDDELDIVDVLSDLLTAEGYRVITASNGREGLTRIAESRPDLVLLDRMMPVVDGAEMLRLMREDASLGGIPVVMMSAAEGRRLSQELGCAAFLKKPFDLGTLLDTVARLAGRGDREEVARS</sequence>
<keyword evidence="2" id="KW-0902">Two-component regulatory system</keyword>
<comment type="caution">
    <text evidence="8">The sequence shown here is derived from an EMBL/GenBank/DDBJ whole genome shotgun (WGS) entry which is preliminary data.</text>
</comment>
<keyword evidence="3" id="KW-0805">Transcription regulation</keyword>
<dbReference type="SUPFAM" id="SSF52172">
    <property type="entry name" value="CheY-like"/>
    <property type="match status" value="1"/>
</dbReference>
<evidence type="ECO:0000313" key="8">
    <source>
        <dbReference type="EMBL" id="TKD12099.1"/>
    </source>
</evidence>
<protein>
    <submittedName>
        <fullName evidence="8">Response regulator</fullName>
    </submittedName>
</protein>
<evidence type="ECO:0000256" key="5">
    <source>
        <dbReference type="ARBA" id="ARBA00023163"/>
    </source>
</evidence>
<keyword evidence="4" id="KW-0238">DNA-binding</keyword>
<dbReference type="InterPro" id="IPR011006">
    <property type="entry name" value="CheY-like_superfamily"/>
</dbReference>
<evidence type="ECO:0000256" key="2">
    <source>
        <dbReference type="ARBA" id="ARBA00023012"/>
    </source>
</evidence>
<feature type="modified residue" description="4-aspartylphosphate" evidence="6">
    <location>
        <position position="52"/>
    </location>
</feature>
<dbReference type="PANTHER" id="PTHR44591">
    <property type="entry name" value="STRESS RESPONSE REGULATOR PROTEIN 1"/>
    <property type="match status" value="1"/>
</dbReference>
<proteinExistence type="predicted"/>
<evidence type="ECO:0000256" key="3">
    <source>
        <dbReference type="ARBA" id="ARBA00023015"/>
    </source>
</evidence>
<dbReference type="OrthoDB" id="9786548at2"/>
<organism evidence="8 9">
    <name type="scientific">Polyangium fumosum</name>
    <dbReference type="NCBI Taxonomy" id="889272"/>
    <lineage>
        <taxon>Bacteria</taxon>
        <taxon>Pseudomonadati</taxon>
        <taxon>Myxococcota</taxon>
        <taxon>Polyangia</taxon>
        <taxon>Polyangiales</taxon>
        <taxon>Polyangiaceae</taxon>
        <taxon>Polyangium</taxon>
    </lineage>
</organism>
<dbReference type="Pfam" id="PF00072">
    <property type="entry name" value="Response_reg"/>
    <property type="match status" value="1"/>
</dbReference>
<evidence type="ECO:0000256" key="4">
    <source>
        <dbReference type="ARBA" id="ARBA00023125"/>
    </source>
</evidence>
<evidence type="ECO:0000256" key="1">
    <source>
        <dbReference type="ARBA" id="ARBA00022553"/>
    </source>
</evidence>
<name>A0A4U1JHL3_9BACT</name>
<evidence type="ECO:0000259" key="7">
    <source>
        <dbReference type="PROSITE" id="PS50110"/>
    </source>
</evidence>
<keyword evidence="5" id="KW-0804">Transcription</keyword>
<evidence type="ECO:0000313" key="9">
    <source>
        <dbReference type="Proteomes" id="UP000309215"/>
    </source>
</evidence>
<dbReference type="PANTHER" id="PTHR44591:SF3">
    <property type="entry name" value="RESPONSE REGULATORY DOMAIN-CONTAINING PROTEIN"/>
    <property type="match status" value="1"/>
</dbReference>
<dbReference type="GO" id="GO:0000160">
    <property type="term" value="P:phosphorelay signal transduction system"/>
    <property type="evidence" value="ECO:0007669"/>
    <property type="project" value="UniProtKB-KW"/>
</dbReference>
<dbReference type="FunFam" id="3.40.50.2300:FF:000001">
    <property type="entry name" value="DNA-binding response regulator PhoB"/>
    <property type="match status" value="1"/>
</dbReference>
<dbReference type="Proteomes" id="UP000309215">
    <property type="component" value="Unassembled WGS sequence"/>
</dbReference>
<dbReference type="EMBL" id="SSMQ01000004">
    <property type="protein sequence ID" value="TKD12099.1"/>
    <property type="molecule type" value="Genomic_DNA"/>
</dbReference>
<dbReference type="AlphaFoldDB" id="A0A4U1JHL3"/>
<dbReference type="Gene3D" id="3.40.50.2300">
    <property type="match status" value="1"/>
</dbReference>